<dbReference type="PANTHER" id="PTHR23501">
    <property type="entry name" value="MAJOR FACILITATOR SUPERFAMILY"/>
    <property type="match status" value="1"/>
</dbReference>
<evidence type="ECO:0000256" key="1">
    <source>
        <dbReference type="ARBA" id="ARBA00004141"/>
    </source>
</evidence>
<accession>A0A6J7EB06</accession>
<dbReference type="AlphaFoldDB" id="A0A6J7EB06"/>
<name>A0A6J7EB06_9ZZZZ</name>
<feature type="transmembrane region" description="Helical" evidence="5">
    <location>
        <begin position="198"/>
        <end position="217"/>
    </location>
</feature>
<comment type="subcellular location">
    <subcellularLocation>
        <location evidence="1">Membrane</location>
        <topology evidence="1">Multi-pass membrane protein</topology>
    </subcellularLocation>
</comment>
<evidence type="ECO:0000256" key="5">
    <source>
        <dbReference type="SAM" id="Phobius"/>
    </source>
</evidence>
<feature type="transmembrane region" description="Helical" evidence="5">
    <location>
        <begin position="24"/>
        <end position="42"/>
    </location>
</feature>
<dbReference type="SUPFAM" id="SSF103473">
    <property type="entry name" value="MFS general substrate transporter"/>
    <property type="match status" value="1"/>
</dbReference>
<evidence type="ECO:0000256" key="2">
    <source>
        <dbReference type="ARBA" id="ARBA00022692"/>
    </source>
</evidence>
<keyword evidence="3 5" id="KW-1133">Transmembrane helix</keyword>
<evidence type="ECO:0000256" key="3">
    <source>
        <dbReference type="ARBA" id="ARBA00022989"/>
    </source>
</evidence>
<feature type="transmembrane region" description="Helical" evidence="5">
    <location>
        <begin position="63"/>
        <end position="86"/>
    </location>
</feature>
<gene>
    <name evidence="7" type="ORF">UFOPK3402_01067</name>
</gene>
<feature type="domain" description="Major facilitator superfamily (MFS) profile" evidence="6">
    <location>
        <begin position="1"/>
        <end position="303"/>
    </location>
</feature>
<evidence type="ECO:0000313" key="7">
    <source>
        <dbReference type="EMBL" id="CAB4878084.1"/>
    </source>
</evidence>
<dbReference type="GO" id="GO:0022857">
    <property type="term" value="F:transmembrane transporter activity"/>
    <property type="evidence" value="ECO:0007669"/>
    <property type="project" value="InterPro"/>
</dbReference>
<dbReference type="PROSITE" id="PS50850">
    <property type="entry name" value="MFS"/>
    <property type="match status" value="1"/>
</dbReference>
<organism evidence="7">
    <name type="scientific">freshwater metagenome</name>
    <dbReference type="NCBI Taxonomy" id="449393"/>
    <lineage>
        <taxon>unclassified sequences</taxon>
        <taxon>metagenomes</taxon>
        <taxon>ecological metagenomes</taxon>
    </lineage>
</organism>
<dbReference type="InterPro" id="IPR036259">
    <property type="entry name" value="MFS_trans_sf"/>
</dbReference>
<feature type="transmembrane region" description="Helical" evidence="5">
    <location>
        <begin position="124"/>
        <end position="145"/>
    </location>
</feature>
<sequence>MIGLVLLVYGIIHASETKDWLALAVLLPIIGGLLVIALFLVLEARSDHSSFDVSLFRNRGYAVSLVAVSLSFFALSGLTFSLPFYLQILRGYSTLVAGLCFVPFAVGQLLAAPRSAKMVLRFGYRKVMTTGLVLVTIALIGLSQLQLDSPLWFLLTVFFVFGFGMGNVIAPGSTVMQNVLPLARVGAGSAVQNTVRQVFGALGVAIIGTILATQYASNVAPVLDTLPPAFPDAGKEAASESIIATVAVLGQASAEGLPASTVASVQAGAFDAFLSATHVTSIISLVVVGIAAIIVGFFLPHISPPTAAMERGLGPKPVDPADELIHDETESYGREVDAEYVEKPGPADA</sequence>
<keyword evidence="4 5" id="KW-0472">Membrane</keyword>
<dbReference type="EMBL" id="CAFBLS010000123">
    <property type="protein sequence ID" value="CAB4878084.1"/>
    <property type="molecule type" value="Genomic_DNA"/>
</dbReference>
<proteinExistence type="predicted"/>
<reference evidence="7" key="1">
    <citation type="submission" date="2020-05" db="EMBL/GenBank/DDBJ databases">
        <authorList>
            <person name="Chiriac C."/>
            <person name="Salcher M."/>
            <person name="Ghai R."/>
            <person name="Kavagutti S V."/>
        </authorList>
    </citation>
    <scope>NUCLEOTIDE SEQUENCE</scope>
</reference>
<feature type="transmembrane region" description="Helical" evidence="5">
    <location>
        <begin position="279"/>
        <end position="299"/>
    </location>
</feature>
<dbReference type="Gene3D" id="1.20.1250.20">
    <property type="entry name" value="MFS general substrate transporter like domains"/>
    <property type="match status" value="1"/>
</dbReference>
<protein>
    <submittedName>
        <fullName evidence="7">Unannotated protein</fullName>
    </submittedName>
</protein>
<feature type="transmembrane region" description="Helical" evidence="5">
    <location>
        <begin position="151"/>
        <end position="170"/>
    </location>
</feature>
<evidence type="ECO:0000259" key="6">
    <source>
        <dbReference type="PROSITE" id="PS50850"/>
    </source>
</evidence>
<keyword evidence="2 5" id="KW-0812">Transmembrane</keyword>
<dbReference type="InterPro" id="IPR011701">
    <property type="entry name" value="MFS"/>
</dbReference>
<feature type="transmembrane region" description="Helical" evidence="5">
    <location>
        <begin position="92"/>
        <end position="112"/>
    </location>
</feature>
<dbReference type="Pfam" id="PF07690">
    <property type="entry name" value="MFS_1"/>
    <property type="match status" value="1"/>
</dbReference>
<evidence type="ECO:0000256" key="4">
    <source>
        <dbReference type="ARBA" id="ARBA00023136"/>
    </source>
</evidence>
<dbReference type="GO" id="GO:0005886">
    <property type="term" value="C:plasma membrane"/>
    <property type="evidence" value="ECO:0007669"/>
    <property type="project" value="TreeGrafter"/>
</dbReference>
<dbReference type="InterPro" id="IPR020846">
    <property type="entry name" value="MFS_dom"/>
</dbReference>